<keyword evidence="6 10" id="KW-0472">Membrane</keyword>
<keyword evidence="2" id="KW-1003">Cell membrane</keyword>
<evidence type="ECO:0000256" key="4">
    <source>
        <dbReference type="ARBA" id="ARBA00022989"/>
    </source>
</evidence>
<dbReference type="Pfam" id="PF00001">
    <property type="entry name" value="7tm_1"/>
    <property type="match status" value="1"/>
</dbReference>
<keyword evidence="3 10" id="KW-0812">Transmembrane</keyword>
<dbReference type="InterPro" id="IPR017452">
    <property type="entry name" value="GPCR_Rhodpsn_7TM"/>
</dbReference>
<dbReference type="PROSITE" id="PS50262">
    <property type="entry name" value="G_PROTEIN_RECEP_F1_2"/>
    <property type="match status" value="1"/>
</dbReference>
<organism evidence="12">
    <name type="scientific">Capitella teleta</name>
    <name type="common">Polychaete worm</name>
    <dbReference type="NCBI Taxonomy" id="283909"/>
    <lineage>
        <taxon>Eukaryota</taxon>
        <taxon>Metazoa</taxon>
        <taxon>Spiralia</taxon>
        <taxon>Lophotrochozoa</taxon>
        <taxon>Annelida</taxon>
        <taxon>Polychaeta</taxon>
        <taxon>Sedentaria</taxon>
        <taxon>Scolecida</taxon>
        <taxon>Capitellidae</taxon>
        <taxon>Capitella</taxon>
    </lineage>
</organism>
<keyword evidence="9" id="KW-0807">Transducer</keyword>
<feature type="transmembrane region" description="Helical" evidence="10">
    <location>
        <begin position="187"/>
        <end position="215"/>
    </location>
</feature>
<dbReference type="PANTHER" id="PTHR24246:SF27">
    <property type="entry name" value="ADENOSINE RECEPTOR, ISOFORM A"/>
    <property type="match status" value="1"/>
</dbReference>
<dbReference type="PANTHER" id="PTHR24246">
    <property type="entry name" value="OLFACTORY RECEPTOR AND ADENOSINE RECEPTOR"/>
    <property type="match status" value="1"/>
</dbReference>
<feature type="domain" description="G-protein coupled receptors family 1 profile" evidence="11">
    <location>
        <begin position="43"/>
        <end position="293"/>
    </location>
</feature>
<name>R7UTB7_CAPTE</name>
<keyword evidence="8" id="KW-0325">Glycoprotein</keyword>
<dbReference type="SUPFAM" id="SSF81321">
    <property type="entry name" value="Family A G protein-coupled receptor-like"/>
    <property type="match status" value="1"/>
</dbReference>
<keyword evidence="14" id="KW-1185">Reference proteome</keyword>
<evidence type="ECO:0000256" key="9">
    <source>
        <dbReference type="ARBA" id="ARBA00023224"/>
    </source>
</evidence>
<comment type="subcellular location">
    <subcellularLocation>
        <location evidence="1">Cell membrane</location>
        <topology evidence="1">Multi-pass membrane protein</topology>
    </subcellularLocation>
</comment>
<evidence type="ECO:0000313" key="13">
    <source>
        <dbReference type="EnsemblMetazoa" id="CapteP216521"/>
    </source>
</evidence>
<dbReference type="HOGENOM" id="CLU_063530_0_0_1"/>
<dbReference type="EnsemblMetazoa" id="CapteT216521">
    <property type="protein sequence ID" value="CapteP216521"/>
    <property type="gene ID" value="CapteG216521"/>
</dbReference>
<feature type="transmembrane region" description="Helical" evidence="10">
    <location>
        <begin position="144"/>
        <end position="167"/>
    </location>
</feature>
<keyword evidence="5" id="KW-0297">G-protein coupled receptor</keyword>
<evidence type="ECO:0000256" key="5">
    <source>
        <dbReference type="ARBA" id="ARBA00023040"/>
    </source>
</evidence>
<keyword evidence="4 10" id="KW-1133">Transmembrane helix</keyword>
<feature type="transmembrane region" description="Helical" evidence="10">
    <location>
        <begin position="64"/>
        <end position="86"/>
    </location>
</feature>
<reference evidence="13" key="3">
    <citation type="submission" date="2015-06" db="UniProtKB">
        <authorList>
            <consortium name="EnsemblMetazoa"/>
        </authorList>
    </citation>
    <scope>IDENTIFICATION</scope>
</reference>
<dbReference type="EMBL" id="AMQN01007136">
    <property type="status" value="NOT_ANNOTATED_CDS"/>
    <property type="molecule type" value="Genomic_DNA"/>
</dbReference>
<evidence type="ECO:0000313" key="14">
    <source>
        <dbReference type="Proteomes" id="UP000014760"/>
    </source>
</evidence>
<evidence type="ECO:0000256" key="3">
    <source>
        <dbReference type="ARBA" id="ARBA00022692"/>
    </source>
</evidence>
<dbReference type="CDD" id="cd00637">
    <property type="entry name" value="7tm_classA_rhodopsin-like"/>
    <property type="match status" value="1"/>
</dbReference>
<evidence type="ECO:0000256" key="6">
    <source>
        <dbReference type="ARBA" id="ARBA00023136"/>
    </source>
</evidence>
<feature type="transmembrane region" description="Helical" evidence="10">
    <location>
        <begin position="27"/>
        <end position="52"/>
    </location>
</feature>
<dbReference type="GO" id="GO:0005886">
    <property type="term" value="C:plasma membrane"/>
    <property type="evidence" value="ECO:0007669"/>
    <property type="project" value="UniProtKB-SubCell"/>
</dbReference>
<evidence type="ECO:0000256" key="1">
    <source>
        <dbReference type="ARBA" id="ARBA00004651"/>
    </source>
</evidence>
<feature type="transmembrane region" description="Helical" evidence="10">
    <location>
        <begin position="277"/>
        <end position="295"/>
    </location>
</feature>
<dbReference type="GO" id="GO:0004930">
    <property type="term" value="F:G protein-coupled receptor activity"/>
    <property type="evidence" value="ECO:0007669"/>
    <property type="project" value="UniProtKB-KW"/>
</dbReference>
<evidence type="ECO:0000256" key="2">
    <source>
        <dbReference type="ARBA" id="ARBA00022475"/>
    </source>
</evidence>
<dbReference type="EMBL" id="KB300095">
    <property type="protein sequence ID" value="ELU07157.1"/>
    <property type="molecule type" value="Genomic_DNA"/>
</dbReference>
<reference evidence="12 14" key="2">
    <citation type="journal article" date="2013" name="Nature">
        <title>Insights into bilaterian evolution from three spiralian genomes.</title>
        <authorList>
            <person name="Simakov O."/>
            <person name="Marletaz F."/>
            <person name="Cho S.J."/>
            <person name="Edsinger-Gonzales E."/>
            <person name="Havlak P."/>
            <person name="Hellsten U."/>
            <person name="Kuo D.H."/>
            <person name="Larsson T."/>
            <person name="Lv J."/>
            <person name="Arendt D."/>
            <person name="Savage R."/>
            <person name="Osoegawa K."/>
            <person name="de Jong P."/>
            <person name="Grimwood J."/>
            <person name="Chapman J.A."/>
            <person name="Shapiro H."/>
            <person name="Aerts A."/>
            <person name="Otillar R.P."/>
            <person name="Terry A.Y."/>
            <person name="Boore J.L."/>
            <person name="Grigoriev I.V."/>
            <person name="Lindberg D.R."/>
            <person name="Seaver E.C."/>
            <person name="Weisblat D.A."/>
            <person name="Putnam N.H."/>
            <person name="Rokhsar D.S."/>
        </authorList>
    </citation>
    <scope>NUCLEOTIDE SEQUENCE</scope>
    <source>
        <strain evidence="12 14">I ESC-2004</strain>
    </source>
</reference>
<feature type="transmembrane region" description="Helical" evidence="10">
    <location>
        <begin position="236"/>
        <end position="257"/>
    </location>
</feature>
<keyword evidence="7" id="KW-0675">Receptor</keyword>
<dbReference type="InterPro" id="IPR000276">
    <property type="entry name" value="GPCR_Rhodpsn"/>
</dbReference>
<evidence type="ECO:0000256" key="7">
    <source>
        <dbReference type="ARBA" id="ARBA00023170"/>
    </source>
</evidence>
<feature type="transmembrane region" description="Helical" evidence="10">
    <location>
        <begin position="98"/>
        <end position="123"/>
    </location>
</feature>
<evidence type="ECO:0000256" key="10">
    <source>
        <dbReference type="SAM" id="Phobius"/>
    </source>
</evidence>
<evidence type="ECO:0000259" key="11">
    <source>
        <dbReference type="PROSITE" id="PS50262"/>
    </source>
</evidence>
<dbReference type="Proteomes" id="UP000014760">
    <property type="component" value="Unassembled WGS sequence"/>
</dbReference>
<sequence>MITMNITTATVVGGDKPDEKEMEHVQLAMMCATLLFSICTIITNLLTLAVMLRHGLIRKNTINMHIASLCASDSLVGVSALPFQLLQLTKSNHQEMVAITWTAAVAMSVGFFTCHSNAFLVGVNRVCATLAPHAYKRLVTTRRTLVALVICWAVSILVVASCAIATAQLSSGFTILVYPYKVLPDKFGSYFLTPLWVGYTVIMVILYSITTVTLYRISCRSSSSSFERQNRRMTRTIIFVICVLLLGLIPVIIVDTLPKTVGSESGYLYSYHMLHDAAFLMVIIPTAFNNFIYGWQLPDFNEALMNSMSLSKITFCVSATNDVVV</sequence>
<dbReference type="STRING" id="283909.R7UTB7"/>
<dbReference type="AlphaFoldDB" id="R7UTB7"/>
<evidence type="ECO:0000313" key="12">
    <source>
        <dbReference type="EMBL" id="ELU07157.1"/>
    </source>
</evidence>
<gene>
    <name evidence="12" type="ORF">CAPTEDRAFT_216521</name>
</gene>
<reference evidence="14" key="1">
    <citation type="submission" date="2012-12" db="EMBL/GenBank/DDBJ databases">
        <authorList>
            <person name="Hellsten U."/>
            <person name="Grimwood J."/>
            <person name="Chapman J.A."/>
            <person name="Shapiro H."/>
            <person name="Aerts A."/>
            <person name="Otillar R.P."/>
            <person name="Terry A.Y."/>
            <person name="Boore J.L."/>
            <person name="Simakov O."/>
            <person name="Marletaz F."/>
            <person name="Cho S.-J."/>
            <person name="Edsinger-Gonzales E."/>
            <person name="Havlak P."/>
            <person name="Kuo D.-H."/>
            <person name="Larsson T."/>
            <person name="Lv J."/>
            <person name="Arendt D."/>
            <person name="Savage R."/>
            <person name="Osoegawa K."/>
            <person name="de Jong P."/>
            <person name="Lindberg D.R."/>
            <person name="Seaver E.C."/>
            <person name="Weisblat D.A."/>
            <person name="Putnam N.H."/>
            <person name="Grigoriev I.V."/>
            <person name="Rokhsar D.S."/>
        </authorList>
    </citation>
    <scope>NUCLEOTIDE SEQUENCE</scope>
    <source>
        <strain evidence="14">I ESC-2004</strain>
    </source>
</reference>
<dbReference type="Gene3D" id="1.20.1070.10">
    <property type="entry name" value="Rhodopsin 7-helix transmembrane proteins"/>
    <property type="match status" value="1"/>
</dbReference>
<protein>
    <recommendedName>
        <fullName evidence="11">G-protein coupled receptors family 1 profile domain-containing protein</fullName>
    </recommendedName>
</protein>
<dbReference type="OrthoDB" id="9863803at2759"/>
<proteinExistence type="predicted"/>
<accession>R7UTB7</accession>
<evidence type="ECO:0000256" key="8">
    <source>
        <dbReference type="ARBA" id="ARBA00023180"/>
    </source>
</evidence>